<feature type="compositionally biased region" description="Basic and acidic residues" evidence="1">
    <location>
        <begin position="8"/>
        <end position="24"/>
    </location>
</feature>
<dbReference type="SUPFAM" id="SSF52091">
    <property type="entry name" value="SpoIIaa-like"/>
    <property type="match status" value="1"/>
</dbReference>
<feature type="compositionally biased region" description="Pro residues" evidence="1">
    <location>
        <begin position="88"/>
        <end position="97"/>
    </location>
</feature>
<dbReference type="OrthoDB" id="5298269at2"/>
<evidence type="ECO:0000313" key="3">
    <source>
        <dbReference type="Proteomes" id="UP000197535"/>
    </source>
</evidence>
<evidence type="ECO:0000256" key="1">
    <source>
        <dbReference type="SAM" id="MobiDB-lite"/>
    </source>
</evidence>
<organism evidence="2 3">
    <name type="scientific">Noviherbaspirillum denitrificans</name>
    <dbReference type="NCBI Taxonomy" id="1968433"/>
    <lineage>
        <taxon>Bacteria</taxon>
        <taxon>Pseudomonadati</taxon>
        <taxon>Pseudomonadota</taxon>
        <taxon>Betaproteobacteria</taxon>
        <taxon>Burkholderiales</taxon>
        <taxon>Oxalobacteraceae</taxon>
        <taxon>Noviherbaspirillum</taxon>
    </lineage>
</organism>
<protein>
    <recommendedName>
        <fullName evidence="4">STAS domain-containing protein</fullName>
    </recommendedName>
</protein>
<dbReference type="RefSeq" id="WP_088705805.1">
    <property type="nucleotide sequence ID" value="NZ_LSTO01000001.1"/>
</dbReference>
<proteinExistence type="predicted"/>
<sequence>MGIFSLFGKKDSRQAKPADKDSARGKKPSGTQQVVNKTTTTSTTRVPTVKRDAKTALATALKIDAIESEMSSEFVSITTQQPTTQQKKPPPSAPKPAPQQDKPRAEAEKTAPPVPEISQQAPADMGTTTDFLLDGQSAIVDMATPASDAAAVIEEAAIMYANGQAVVVEHTLRSAIEEDMLGDLTRTAWLMLFDLYQIGGKKQEFENLSIDFASKFETSPPGWIENACEATPSAQAATPLVPFAGKLDGSCVKHVERALKLGENYRALRLEFAKVTEATTEGCTLLLGLFRKLQKTEHDLILVGAPELATRIRAIIETGRRDDTEDAWLLLLEILRLLNQEKEFEETSIDYCITFEVSPPAFAAPKSKVTTASTEATQKAMEGFPMPSVVEGRIDNLILAIAAYSDEHSPAVIDCSNLNRVDFNAAGRLLTGLGPFCGAGKVIEFHHVNHLVSELFNVIGLKDVARIVPRKN</sequence>
<feature type="region of interest" description="Disordered" evidence="1">
    <location>
        <begin position="1"/>
        <end position="54"/>
    </location>
</feature>
<evidence type="ECO:0008006" key="4">
    <source>
        <dbReference type="Google" id="ProtNLM"/>
    </source>
</evidence>
<dbReference type="Proteomes" id="UP000197535">
    <property type="component" value="Unassembled WGS sequence"/>
</dbReference>
<feature type="compositionally biased region" description="Low complexity" evidence="1">
    <location>
        <begin position="31"/>
        <end position="47"/>
    </location>
</feature>
<comment type="caution">
    <text evidence="2">The sequence shown here is derived from an EMBL/GenBank/DDBJ whole genome shotgun (WGS) entry which is preliminary data.</text>
</comment>
<keyword evidence="3" id="KW-1185">Reference proteome</keyword>
<feature type="compositionally biased region" description="Low complexity" evidence="1">
    <location>
        <begin position="78"/>
        <end position="87"/>
    </location>
</feature>
<dbReference type="AlphaFoldDB" id="A0A254TC72"/>
<feature type="region of interest" description="Disordered" evidence="1">
    <location>
        <begin position="73"/>
        <end position="123"/>
    </location>
</feature>
<dbReference type="EMBL" id="LSTO01000001">
    <property type="protein sequence ID" value="OWW18882.1"/>
    <property type="molecule type" value="Genomic_DNA"/>
</dbReference>
<accession>A0A254TC72</accession>
<name>A0A254TC72_9BURK</name>
<reference evidence="2 3" key="1">
    <citation type="submission" date="2016-02" db="EMBL/GenBank/DDBJ databases">
        <authorList>
            <person name="Wen L."/>
            <person name="He K."/>
            <person name="Yang H."/>
        </authorList>
    </citation>
    <scope>NUCLEOTIDE SEQUENCE [LARGE SCALE GENOMIC DNA]</scope>
    <source>
        <strain evidence="2 3">TSA40</strain>
    </source>
</reference>
<dbReference type="InterPro" id="IPR036513">
    <property type="entry name" value="STAS_dom_sf"/>
</dbReference>
<evidence type="ECO:0000313" key="2">
    <source>
        <dbReference type="EMBL" id="OWW18882.1"/>
    </source>
</evidence>
<gene>
    <name evidence="2" type="ORF">AYR66_04670</name>
</gene>